<proteinExistence type="inferred from homology"/>
<dbReference type="GO" id="GO:0018114">
    <property type="term" value="F:threonine racemase activity"/>
    <property type="evidence" value="ECO:0007669"/>
    <property type="project" value="TreeGrafter"/>
</dbReference>
<dbReference type="Pfam" id="PF00291">
    <property type="entry name" value="PALP"/>
    <property type="match status" value="1"/>
</dbReference>
<keyword evidence="6" id="KW-0460">Magnesium</keyword>
<comment type="caution">
    <text evidence="9">The sequence shown here is derived from an EMBL/GenBank/DDBJ whole genome shotgun (WGS) entry which is preliminary data.</text>
</comment>
<evidence type="ECO:0000256" key="7">
    <source>
        <dbReference type="ARBA" id="ARBA00022898"/>
    </source>
</evidence>
<feature type="domain" description="Tryptophan synthase beta chain-like PALP" evidence="8">
    <location>
        <begin position="60"/>
        <end position="338"/>
    </location>
</feature>
<dbReference type="PANTHER" id="PTHR43050:SF1">
    <property type="entry name" value="SERINE RACEMASE"/>
    <property type="match status" value="1"/>
</dbReference>
<evidence type="ECO:0000256" key="2">
    <source>
        <dbReference type="ARBA" id="ARBA00001933"/>
    </source>
</evidence>
<comment type="cofactor">
    <cofactor evidence="4">
        <name>Mg(2+)</name>
        <dbReference type="ChEBI" id="CHEBI:18420"/>
    </cofactor>
</comment>
<dbReference type="SUPFAM" id="SSF53686">
    <property type="entry name" value="Tryptophan synthase beta subunit-like PLP-dependent enzymes"/>
    <property type="match status" value="1"/>
</dbReference>
<comment type="similarity">
    <text evidence="5">Belongs to the serine/threonine dehydratase family.</text>
</comment>
<comment type="cofactor">
    <cofactor evidence="1">
        <name>Ca(2+)</name>
        <dbReference type="ChEBI" id="CHEBI:29108"/>
    </cofactor>
</comment>
<dbReference type="OrthoDB" id="271064at2759"/>
<keyword evidence="10" id="KW-1185">Reference proteome</keyword>
<evidence type="ECO:0000313" key="10">
    <source>
        <dbReference type="Proteomes" id="UP000536711"/>
    </source>
</evidence>
<organism evidence="9 10">
    <name type="scientific">Fusarium acutatum</name>
    <dbReference type="NCBI Taxonomy" id="78861"/>
    <lineage>
        <taxon>Eukaryota</taxon>
        <taxon>Fungi</taxon>
        <taxon>Dikarya</taxon>
        <taxon>Ascomycota</taxon>
        <taxon>Pezizomycotina</taxon>
        <taxon>Sordariomycetes</taxon>
        <taxon>Hypocreomycetidae</taxon>
        <taxon>Hypocreales</taxon>
        <taxon>Nectriaceae</taxon>
        <taxon>Fusarium</taxon>
        <taxon>Fusarium fujikuroi species complex</taxon>
    </lineage>
</organism>
<name>A0A8H4J858_9HYPO</name>
<evidence type="ECO:0000256" key="1">
    <source>
        <dbReference type="ARBA" id="ARBA00001913"/>
    </source>
</evidence>
<comment type="cofactor">
    <cofactor evidence="2">
        <name>pyridoxal 5'-phosphate</name>
        <dbReference type="ChEBI" id="CHEBI:597326"/>
    </cofactor>
</comment>
<sequence>MAQMSTCPPLVRESVVDARKLIKDHVHYTPVLTNRTLSKLASSPRESCLSRGRRPANPTMRLHFKCENLQRTGAFKARGAFHALERLKKEPGWIDNGGREKGVVAFSSGKETHYQVESTRLIKPRGNHAQALALAARENSIPAHIVMQNSVRLNKAEATRGYGANVVLCEQGDREAVTAKIVAETGARLVHPFEHPDVILGQGTMGLELQEQVPNLDAIITGCSGGGMISGIALSCQGTGIKVYGAEPEFEGADDGRRGYYSGERVTQVKTRTIADGLRAGVGERPWDIIYRQKLVSGMYAVSEDEIREATRLVLERLKVWIEPSAAVPLAVALYNEEFRAMVQKEAGEDGWDIGIVLSGGKIGVDGLVELFS</sequence>
<dbReference type="EMBL" id="JAADJF010000696">
    <property type="protein sequence ID" value="KAF4414808.1"/>
    <property type="molecule type" value="Genomic_DNA"/>
</dbReference>
<dbReference type="GO" id="GO:0000287">
    <property type="term" value="F:magnesium ion binding"/>
    <property type="evidence" value="ECO:0007669"/>
    <property type="project" value="TreeGrafter"/>
</dbReference>
<evidence type="ECO:0000313" key="9">
    <source>
        <dbReference type="EMBL" id="KAF4414808.1"/>
    </source>
</evidence>
<dbReference type="GO" id="GO:0030378">
    <property type="term" value="F:serine racemase activity"/>
    <property type="evidence" value="ECO:0007669"/>
    <property type="project" value="TreeGrafter"/>
</dbReference>
<evidence type="ECO:0000259" key="8">
    <source>
        <dbReference type="Pfam" id="PF00291"/>
    </source>
</evidence>
<gene>
    <name evidence="9" type="ORF">FACUT_13941</name>
</gene>
<evidence type="ECO:0000256" key="5">
    <source>
        <dbReference type="ARBA" id="ARBA00010869"/>
    </source>
</evidence>
<evidence type="ECO:0000256" key="3">
    <source>
        <dbReference type="ARBA" id="ARBA00001936"/>
    </source>
</evidence>
<evidence type="ECO:0000256" key="4">
    <source>
        <dbReference type="ARBA" id="ARBA00001946"/>
    </source>
</evidence>
<reference evidence="9 10" key="1">
    <citation type="submission" date="2020-01" db="EMBL/GenBank/DDBJ databases">
        <title>Identification and distribution of gene clusters putatively required for synthesis of sphingolipid metabolism inhibitors in phylogenetically diverse species of the filamentous fungus Fusarium.</title>
        <authorList>
            <person name="Kim H.-S."/>
            <person name="Busman M."/>
            <person name="Brown D.W."/>
            <person name="Divon H."/>
            <person name="Uhlig S."/>
            <person name="Proctor R.H."/>
        </authorList>
    </citation>
    <scope>NUCLEOTIDE SEQUENCE [LARGE SCALE GENOMIC DNA]</scope>
    <source>
        <strain evidence="9 10">NRRL 13308</strain>
    </source>
</reference>
<protein>
    <submittedName>
        <fullName evidence="9">Pyridoxal-phosphate dependent</fullName>
    </submittedName>
</protein>
<dbReference type="InterPro" id="IPR000634">
    <property type="entry name" value="Ser/Thr_deHydtase_PyrdxlP-BS"/>
</dbReference>
<dbReference type="Proteomes" id="UP000536711">
    <property type="component" value="Unassembled WGS sequence"/>
</dbReference>
<dbReference type="CDD" id="cd01562">
    <property type="entry name" value="Thr-dehyd"/>
    <property type="match status" value="1"/>
</dbReference>
<accession>A0A8H4J858</accession>
<comment type="cofactor">
    <cofactor evidence="3">
        <name>Mn(2+)</name>
        <dbReference type="ChEBI" id="CHEBI:29035"/>
    </cofactor>
</comment>
<dbReference type="InterPro" id="IPR036052">
    <property type="entry name" value="TrpB-like_PALP_sf"/>
</dbReference>
<dbReference type="GO" id="GO:0005524">
    <property type="term" value="F:ATP binding"/>
    <property type="evidence" value="ECO:0007669"/>
    <property type="project" value="TreeGrafter"/>
</dbReference>
<dbReference type="GO" id="GO:0003941">
    <property type="term" value="F:L-serine ammonia-lyase activity"/>
    <property type="evidence" value="ECO:0007669"/>
    <property type="project" value="TreeGrafter"/>
</dbReference>
<dbReference type="PROSITE" id="PS00165">
    <property type="entry name" value="DEHYDRATASE_SER_THR"/>
    <property type="match status" value="1"/>
</dbReference>
<dbReference type="PANTHER" id="PTHR43050">
    <property type="entry name" value="SERINE / THREONINE RACEMASE FAMILY MEMBER"/>
    <property type="match status" value="1"/>
</dbReference>
<dbReference type="InterPro" id="IPR001926">
    <property type="entry name" value="TrpB-like_PALP"/>
</dbReference>
<evidence type="ECO:0000256" key="6">
    <source>
        <dbReference type="ARBA" id="ARBA00022842"/>
    </source>
</evidence>
<dbReference type="GO" id="GO:0006520">
    <property type="term" value="P:amino acid metabolic process"/>
    <property type="evidence" value="ECO:0007669"/>
    <property type="project" value="InterPro"/>
</dbReference>
<dbReference type="Gene3D" id="3.40.50.1100">
    <property type="match status" value="2"/>
</dbReference>
<keyword evidence="7" id="KW-0663">Pyridoxal phosphate</keyword>
<dbReference type="GO" id="GO:0008721">
    <property type="term" value="F:D-serine ammonia-lyase activity"/>
    <property type="evidence" value="ECO:0007669"/>
    <property type="project" value="TreeGrafter"/>
</dbReference>
<dbReference type="GO" id="GO:0030170">
    <property type="term" value="F:pyridoxal phosphate binding"/>
    <property type="evidence" value="ECO:0007669"/>
    <property type="project" value="InterPro"/>
</dbReference>
<dbReference type="AlphaFoldDB" id="A0A8H4J858"/>